<dbReference type="Gene3D" id="1.20.58.390">
    <property type="entry name" value="Neurotransmitter-gated ion-channel transmembrane domain"/>
    <property type="match status" value="2"/>
</dbReference>
<dbReference type="EnsemblMetazoa" id="HelroT184601">
    <property type="protein sequence ID" value="HelroP184601"/>
    <property type="gene ID" value="HelroG184601"/>
</dbReference>
<keyword evidence="4" id="KW-1185">Reference proteome</keyword>
<keyword evidence="1" id="KW-1133">Transmembrane helix</keyword>
<sequence length="253" mass="27959">MTVKNKTFDLYGDHINLVCGMNLFLAFFLLLKLLSSRTPASYSIPIIGAYFCLNMVLITLSTFISATVINMYKREDKRNKVPKWLKKVAIDGLSRILCMEQRKNITEQLRPVLLPAAATTACVACGGCCGHPAATKSGVGSERALQDNNRNSQTLKQTTTMICKVKKVLKNFMGKLQARDAKEKSAMEWRLVALSIDRMFFMLYLITIIVSTVTIYVMCHVYYESDEHGASKCINGTSCVSGGDLEGEGLVGG</sequence>
<dbReference type="InterPro" id="IPR006029">
    <property type="entry name" value="Neurotrans-gated_channel_TM"/>
</dbReference>
<evidence type="ECO:0000259" key="2">
    <source>
        <dbReference type="Pfam" id="PF02932"/>
    </source>
</evidence>
<dbReference type="InterPro" id="IPR036719">
    <property type="entry name" value="Neuro-gated_channel_TM_sf"/>
</dbReference>
<dbReference type="EMBL" id="AMQM01010964">
    <property type="status" value="NOT_ANNOTATED_CDS"/>
    <property type="molecule type" value="Genomic_DNA"/>
</dbReference>
<accession>T1FLK1</accession>
<dbReference type="GO" id="GO:0006811">
    <property type="term" value="P:monoatomic ion transport"/>
    <property type="evidence" value="ECO:0007669"/>
    <property type="project" value="InterPro"/>
</dbReference>
<dbReference type="InParanoid" id="T1FLK1"/>
<organism evidence="3 4">
    <name type="scientific">Helobdella robusta</name>
    <name type="common">Californian leech</name>
    <dbReference type="NCBI Taxonomy" id="6412"/>
    <lineage>
        <taxon>Eukaryota</taxon>
        <taxon>Metazoa</taxon>
        <taxon>Spiralia</taxon>
        <taxon>Lophotrochozoa</taxon>
        <taxon>Annelida</taxon>
        <taxon>Clitellata</taxon>
        <taxon>Hirudinea</taxon>
        <taxon>Rhynchobdellida</taxon>
        <taxon>Glossiphoniidae</taxon>
        <taxon>Helobdella</taxon>
    </lineage>
</organism>
<dbReference type="SUPFAM" id="SSF90112">
    <property type="entry name" value="Neurotransmitter-gated ion-channel transmembrane pore"/>
    <property type="match status" value="1"/>
</dbReference>
<dbReference type="STRING" id="6412.T1FLK1"/>
<feature type="transmembrane region" description="Helical" evidence="1">
    <location>
        <begin position="47"/>
        <end position="72"/>
    </location>
</feature>
<dbReference type="AlphaFoldDB" id="T1FLK1"/>
<dbReference type="InterPro" id="IPR038050">
    <property type="entry name" value="Neuro_actylchol_rec"/>
</dbReference>
<feature type="transmembrane region" description="Helical" evidence="1">
    <location>
        <begin position="200"/>
        <end position="223"/>
    </location>
</feature>
<dbReference type="Proteomes" id="UP000015101">
    <property type="component" value="Unassembled WGS sequence"/>
</dbReference>
<dbReference type="GO" id="GO:0016020">
    <property type="term" value="C:membrane"/>
    <property type="evidence" value="ECO:0007669"/>
    <property type="project" value="InterPro"/>
</dbReference>
<keyword evidence="1" id="KW-0472">Membrane</keyword>
<proteinExistence type="predicted"/>
<evidence type="ECO:0000313" key="4">
    <source>
        <dbReference type="Proteomes" id="UP000015101"/>
    </source>
</evidence>
<dbReference type="eggNOG" id="KOG3645">
    <property type="taxonomic scope" value="Eukaryota"/>
</dbReference>
<protein>
    <recommendedName>
        <fullName evidence="2">Neurotransmitter-gated ion-channel transmembrane domain-containing protein</fullName>
    </recommendedName>
</protein>
<dbReference type="Pfam" id="PF02932">
    <property type="entry name" value="Neur_chan_memb"/>
    <property type="match status" value="1"/>
</dbReference>
<feature type="domain" description="Neurotransmitter-gated ion-channel transmembrane" evidence="2">
    <location>
        <begin position="20"/>
        <end position="215"/>
    </location>
</feature>
<name>T1FLK1_HELRO</name>
<dbReference type="HOGENOM" id="CLU_1099515_0_0_1"/>
<keyword evidence="1" id="KW-0812">Transmembrane</keyword>
<reference evidence="3" key="3">
    <citation type="submission" date="2015-06" db="UniProtKB">
        <authorList>
            <consortium name="EnsemblMetazoa"/>
        </authorList>
    </citation>
    <scope>IDENTIFICATION</scope>
</reference>
<dbReference type="EMBL" id="AMQM01010963">
    <property type="status" value="NOT_ANNOTATED_CDS"/>
    <property type="molecule type" value="Genomic_DNA"/>
</dbReference>
<evidence type="ECO:0000313" key="3">
    <source>
        <dbReference type="EnsemblMetazoa" id="HelroP184601"/>
    </source>
</evidence>
<feature type="transmembrane region" description="Helical" evidence="1">
    <location>
        <begin position="15"/>
        <end position="35"/>
    </location>
</feature>
<reference evidence="4" key="2">
    <citation type="journal article" date="2013" name="Nature">
        <title>Insights into bilaterian evolution from three spiralian genomes.</title>
        <authorList>
            <person name="Simakov O."/>
            <person name="Marletaz F."/>
            <person name="Cho S.J."/>
            <person name="Edsinger-Gonzales E."/>
            <person name="Havlak P."/>
            <person name="Hellsten U."/>
            <person name="Kuo D.H."/>
            <person name="Larsson T."/>
            <person name="Lv J."/>
            <person name="Arendt D."/>
            <person name="Savage R."/>
            <person name="Osoegawa K."/>
            <person name="de Jong P."/>
            <person name="Grimwood J."/>
            <person name="Chapman J.A."/>
            <person name="Shapiro H."/>
            <person name="Aerts A."/>
            <person name="Otillar R.P."/>
            <person name="Terry A.Y."/>
            <person name="Boore J.L."/>
            <person name="Grigoriev I.V."/>
            <person name="Lindberg D.R."/>
            <person name="Seaver E.C."/>
            <person name="Weisblat D.A."/>
            <person name="Putnam N.H."/>
            <person name="Rokhsar D.S."/>
        </authorList>
    </citation>
    <scope>NUCLEOTIDE SEQUENCE</scope>
</reference>
<evidence type="ECO:0000256" key="1">
    <source>
        <dbReference type="SAM" id="Phobius"/>
    </source>
</evidence>
<reference evidence="4" key="1">
    <citation type="submission" date="2012-12" db="EMBL/GenBank/DDBJ databases">
        <authorList>
            <person name="Hellsten U."/>
            <person name="Grimwood J."/>
            <person name="Chapman J.A."/>
            <person name="Shapiro H."/>
            <person name="Aerts A."/>
            <person name="Otillar R.P."/>
            <person name="Terry A.Y."/>
            <person name="Boore J.L."/>
            <person name="Simakov O."/>
            <person name="Marletaz F."/>
            <person name="Cho S.-J."/>
            <person name="Edsinger-Gonzales E."/>
            <person name="Havlak P."/>
            <person name="Kuo D.-H."/>
            <person name="Larsson T."/>
            <person name="Lv J."/>
            <person name="Arendt D."/>
            <person name="Savage R."/>
            <person name="Osoegawa K."/>
            <person name="de Jong P."/>
            <person name="Lindberg D.R."/>
            <person name="Seaver E.C."/>
            <person name="Weisblat D.A."/>
            <person name="Putnam N.H."/>
            <person name="Grigoriev I.V."/>
            <person name="Rokhsar D.S."/>
        </authorList>
    </citation>
    <scope>NUCLEOTIDE SEQUENCE</scope>
</reference>